<keyword evidence="1" id="KW-0812">Transmembrane</keyword>
<evidence type="ECO:0000313" key="3">
    <source>
        <dbReference type="Proteomes" id="UP000245523"/>
    </source>
</evidence>
<comment type="caution">
    <text evidence="2">The sequence shown here is derived from an EMBL/GenBank/DDBJ whole genome shotgun (WGS) entry which is preliminary data.</text>
</comment>
<keyword evidence="3" id="KW-1185">Reference proteome</keyword>
<sequence>MSAKNANQETPFWSRKNQKAYRLNRVLIYATMILSLLAAGIIWFGVNSALGK</sequence>
<protein>
    <submittedName>
        <fullName evidence="2">Uncharacterized protein</fullName>
    </submittedName>
</protein>
<evidence type="ECO:0000313" key="2">
    <source>
        <dbReference type="EMBL" id="PWL03748.1"/>
    </source>
</evidence>
<dbReference type="Proteomes" id="UP000245523">
    <property type="component" value="Unassembled WGS sequence"/>
</dbReference>
<gene>
    <name evidence="2" type="ORF">B0H50_10340</name>
</gene>
<organism evidence="2 3">
    <name type="scientific">Hallerella porci</name>
    <dbReference type="NCBI Taxonomy" id="1945871"/>
    <lineage>
        <taxon>Bacteria</taxon>
        <taxon>Pseudomonadati</taxon>
        <taxon>Fibrobacterota</taxon>
        <taxon>Fibrobacteria</taxon>
        <taxon>Fibrobacterales</taxon>
        <taxon>Fibrobacteraceae</taxon>
        <taxon>Hallerella</taxon>
    </lineage>
</organism>
<feature type="transmembrane region" description="Helical" evidence="1">
    <location>
        <begin position="26"/>
        <end position="46"/>
    </location>
</feature>
<keyword evidence="1" id="KW-1133">Transmembrane helix</keyword>
<dbReference type="EMBL" id="QGHD01000003">
    <property type="protein sequence ID" value="PWL03748.1"/>
    <property type="molecule type" value="Genomic_DNA"/>
</dbReference>
<dbReference type="RefSeq" id="WP_158256446.1">
    <property type="nucleotide sequence ID" value="NZ_JAXEIU010000023.1"/>
</dbReference>
<keyword evidence="1" id="KW-0472">Membrane</keyword>
<evidence type="ECO:0000256" key="1">
    <source>
        <dbReference type="SAM" id="Phobius"/>
    </source>
</evidence>
<name>A0ABX5LS36_9BACT</name>
<proteinExistence type="predicted"/>
<reference evidence="2 3" key="1">
    <citation type="submission" date="2018-05" db="EMBL/GenBank/DDBJ databases">
        <title>Animal gut microbial communities from fecal samples from Wisconsin, USA.</title>
        <authorList>
            <person name="Neumann A."/>
        </authorList>
    </citation>
    <scope>NUCLEOTIDE SEQUENCE [LARGE SCALE GENOMIC DNA]</scope>
    <source>
        <strain evidence="2 3">UWS4</strain>
    </source>
</reference>
<accession>A0ABX5LS36</accession>